<reference evidence="1 2" key="1">
    <citation type="journal article" date="2024" name="J. Plant Pathol.">
        <title>Sequence and assembly of the genome of Seiridium unicorne, isolate CBS 538.82, causal agent of cypress canker disease.</title>
        <authorList>
            <person name="Scali E."/>
            <person name="Rocca G.D."/>
            <person name="Danti R."/>
            <person name="Garbelotto M."/>
            <person name="Barberini S."/>
            <person name="Baroncelli R."/>
            <person name="Emiliani G."/>
        </authorList>
    </citation>
    <scope>NUCLEOTIDE SEQUENCE [LARGE SCALE GENOMIC DNA]</scope>
    <source>
        <strain evidence="1 2">BM-138-508</strain>
    </source>
</reference>
<accession>A0ABR2V837</accession>
<protein>
    <submittedName>
        <fullName evidence="1">Uncharacterized protein</fullName>
    </submittedName>
</protein>
<evidence type="ECO:0000313" key="1">
    <source>
        <dbReference type="EMBL" id="KAK9423077.1"/>
    </source>
</evidence>
<evidence type="ECO:0000313" key="2">
    <source>
        <dbReference type="Proteomes" id="UP001408356"/>
    </source>
</evidence>
<comment type="caution">
    <text evidence="1">The sequence shown here is derived from an EMBL/GenBank/DDBJ whole genome shotgun (WGS) entry which is preliminary data.</text>
</comment>
<proteinExistence type="predicted"/>
<organism evidence="1 2">
    <name type="scientific">Seiridium unicorne</name>
    <dbReference type="NCBI Taxonomy" id="138068"/>
    <lineage>
        <taxon>Eukaryota</taxon>
        <taxon>Fungi</taxon>
        <taxon>Dikarya</taxon>
        <taxon>Ascomycota</taxon>
        <taxon>Pezizomycotina</taxon>
        <taxon>Sordariomycetes</taxon>
        <taxon>Xylariomycetidae</taxon>
        <taxon>Amphisphaeriales</taxon>
        <taxon>Sporocadaceae</taxon>
        <taxon>Seiridium</taxon>
    </lineage>
</organism>
<keyword evidence="2" id="KW-1185">Reference proteome</keyword>
<dbReference type="Gene3D" id="1.25.40.20">
    <property type="entry name" value="Ankyrin repeat-containing domain"/>
    <property type="match status" value="1"/>
</dbReference>
<name>A0ABR2V837_9PEZI</name>
<sequence>MSVVQALLEHGADIEALEKSEYTSLERVLLQMSESKDEGSTVLEALLHTRTNVNRQSSVDGKTPLHLAACLRLTGAIDLMYKIAALRPDTTIRDHDGNTALEVPEVSGHDDIEEVDREYMTV</sequence>
<gene>
    <name evidence="1" type="ORF">SUNI508_04371</name>
</gene>
<dbReference type="InterPro" id="IPR036770">
    <property type="entry name" value="Ankyrin_rpt-contain_sf"/>
</dbReference>
<dbReference type="SUPFAM" id="SSF48403">
    <property type="entry name" value="Ankyrin repeat"/>
    <property type="match status" value="1"/>
</dbReference>
<dbReference type="EMBL" id="JARVKF010000090">
    <property type="protein sequence ID" value="KAK9423077.1"/>
    <property type="molecule type" value="Genomic_DNA"/>
</dbReference>
<dbReference type="Proteomes" id="UP001408356">
    <property type="component" value="Unassembled WGS sequence"/>
</dbReference>